<keyword evidence="1" id="KW-0472">Membrane</keyword>
<keyword evidence="3" id="KW-1185">Reference proteome</keyword>
<feature type="transmembrane region" description="Helical" evidence="1">
    <location>
        <begin position="6"/>
        <end position="27"/>
    </location>
</feature>
<reference evidence="2 3" key="1">
    <citation type="submission" date="2016-10" db="EMBL/GenBank/DDBJ databases">
        <title>Genome sequence of the basidiomycete white-rot fungus Trametes pubescens.</title>
        <authorList>
            <person name="Makela M.R."/>
            <person name="Granchi Z."/>
            <person name="Peng M."/>
            <person name="De Vries R.P."/>
            <person name="Grigoriev I."/>
            <person name="Riley R."/>
            <person name="Hilden K."/>
        </authorList>
    </citation>
    <scope>NUCLEOTIDE SEQUENCE [LARGE SCALE GENOMIC DNA]</scope>
    <source>
        <strain evidence="2 3">FBCC735</strain>
    </source>
</reference>
<keyword evidence="1" id="KW-0812">Transmembrane</keyword>
<sequence>MVDFFNVWDLVTSILSLGVTFLAAYLYHQLPSKKVDVLFALLDKTHGFFMLCVEQGLLDELAAARFEDELTTLRTRSNEVNMTVTQAKTWTQDVSNLFWGLTRKIDGICYDLREVGAAISVRHHIPVNSVFVSTCDFA</sequence>
<dbReference type="Proteomes" id="UP000184267">
    <property type="component" value="Unassembled WGS sequence"/>
</dbReference>
<keyword evidence="1" id="KW-1133">Transmembrane helix</keyword>
<dbReference type="AlphaFoldDB" id="A0A1M2W0A3"/>
<organism evidence="2 3">
    <name type="scientific">Trametes pubescens</name>
    <name type="common">White-rot fungus</name>
    <dbReference type="NCBI Taxonomy" id="154538"/>
    <lineage>
        <taxon>Eukaryota</taxon>
        <taxon>Fungi</taxon>
        <taxon>Dikarya</taxon>
        <taxon>Basidiomycota</taxon>
        <taxon>Agaricomycotina</taxon>
        <taxon>Agaricomycetes</taxon>
        <taxon>Polyporales</taxon>
        <taxon>Polyporaceae</taxon>
        <taxon>Trametes</taxon>
    </lineage>
</organism>
<accession>A0A1M2W0A3</accession>
<dbReference type="EMBL" id="MNAD01000416">
    <property type="protein sequence ID" value="OJT13285.1"/>
    <property type="molecule type" value="Genomic_DNA"/>
</dbReference>
<evidence type="ECO:0000313" key="2">
    <source>
        <dbReference type="EMBL" id="OJT13285.1"/>
    </source>
</evidence>
<evidence type="ECO:0000313" key="3">
    <source>
        <dbReference type="Proteomes" id="UP000184267"/>
    </source>
</evidence>
<dbReference type="OrthoDB" id="2758729at2759"/>
<gene>
    <name evidence="2" type="ORF">TRAPUB_10178</name>
</gene>
<protein>
    <submittedName>
        <fullName evidence="2">Uncharacterized protein</fullName>
    </submittedName>
</protein>
<proteinExistence type="predicted"/>
<name>A0A1M2W0A3_TRAPU</name>
<comment type="caution">
    <text evidence="2">The sequence shown here is derived from an EMBL/GenBank/DDBJ whole genome shotgun (WGS) entry which is preliminary data.</text>
</comment>
<evidence type="ECO:0000256" key="1">
    <source>
        <dbReference type="SAM" id="Phobius"/>
    </source>
</evidence>